<evidence type="ECO:0000313" key="4">
    <source>
        <dbReference type="EMBL" id="KAJ1181604.1"/>
    </source>
</evidence>
<evidence type="ECO:0000256" key="2">
    <source>
        <dbReference type="ARBA" id="ARBA00012180"/>
    </source>
</evidence>
<proteinExistence type="inferred from homology"/>
<organism evidence="4 5">
    <name type="scientific">Pleurodeles waltl</name>
    <name type="common">Iberian ribbed newt</name>
    <dbReference type="NCBI Taxonomy" id="8319"/>
    <lineage>
        <taxon>Eukaryota</taxon>
        <taxon>Metazoa</taxon>
        <taxon>Chordata</taxon>
        <taxon>Craniata</taxon>
        <taxon>Vertebrata</taxon>
        <taxon>Euteleostomi</taxon>
        <taxon>Amphibia</taxon>
        <taxon>Batrachia</taxon>
        <taxon>Caudata</taxon>
        <taxon>Salamandroidea</taxon>
        <taxon>Salamandridae</taxon>
        <taxon>Pleurodelinae</taxon>
        <taxon>Pleurodeles</taxon>
    </lineage>
</organism>
<dbReference type="InterPro" id="IPR043502">
    <property type="entry name" value="DNA/RNA_pol_sf"/>
</dbReference>
<comment type="similarity">
    <text evidence="1">Belongs to the beta type-B retroviral polymerase family. HERV class-II K(HML-2) pol subfamily.</text>
</comment>
<dbReference type="SUPFAM" id="SSF56672">
    <property type="entry name" value="DNA/RNA polymerases"/>
    <property type="match status" value="1"/>
</dbReference>
<dbReference type="InterPro" id="IPR000477">
    <property type="entry name" value="RT_dom"/>
</dbReference>
<gene>
    <name evidence="4" type="ORF">NDU88_006809</name>
</gene>
<dbReference type="PROSITE" id="PS50878">
    <property type="entry name" value="RT_POL"/>
    <property type="match status" value="1"/>
</dbReference>
<dbReference type="GO" id="GO:0004523">
    <property type="term" value="F:RNA-DNA hybrid ribonuclease activity"/>
    <property type="evidence" value="ECO:0007669"/>
    <property type="project" value="UniProtKB-EC"/>
</dbReference>
<protein>
    <recommendedName>
        <fullName evidence="2">ribonuclease H</fullName>
        <ecNumber evidence="2">3.1.26.4</ecNumber>
    </recommendedName>
</protein>
<comment type="caution">
    <text evidence="4">The sequence shown here is derived from an EMBL/GenBank/DDBJ whole genome shotgun (WGS) entry which is preliminary data.</text>
</comment>
<dbReference type="PANTHER" id="PTHR33064">
    <property type="entry name" value="POL PROTEIN"/>
    <property type="match status" value="1"/>
</dbReference>
<feature type="non-terminal residue" evidence="4">
    <location>
        <position position="104"/>
    </location>
</feature>
<dbReference type="InterPro" id="IPR051320">
    <property type="entry name" value="Viral_Replic_Matur_Polypro"/>
</dbReference>
<dbReference type="InterPro" id="IPR043128">
    <property type="entry name" value="Rev_trsase/Diguanyl_cyclase"/>
</dbReference>
<accession>A0AAV7TZL6</accession>
<sequence>EQCVQVFQDDILIHTATKEKHFEMLFRVFRKLETHNITVNKDKCKLFSDSVDFLGHNISARGIAPKSSLIKAIVEAPVPKDKDYLRSFLGLSEYYSRFVSGFAM</sequence>
<dbReference type="EC" id="3.1.26.4" evidence="2"/>
<dbReference type="PANTHER" id="PTHR33064:SF37">
    <property type="entry name" value="RIBONUCLEASE H"/>
    <property type="match status" value="1"/>
</dbReference>
<feature type="domain" description="Reverse transcriptase" evidence="3">
    <location>
        <begin position="1"/>
        <end position="58"/>
    </location>
</feature>
<dbReference type="Gene3D" id="3.30.70.270">
    <property type="match status" value="2"/>
</dbReference>
<dbReference type="EMBL" id="JANPWB010000006">
    <property type="protein sequence ID" value="KAJ1181604.1"/>
    <property type="molecule type" value="Genomic_DNA"/>
</dbReference>
<reference evidence="4" key="1">
    <citation type="journal article" date="2022" name="bioRxiv">
        <title>Sequencing and chromosome-scale assembly of the giantPleurodeles waltlgenome.</title>
        <authorList>
            <person name="Brown T."/>
            <person name="Elewa A."/>
            <person name="Iarovenko S."/>
            <person name="Subramanian E."/>
            <person name="Araus A.J."/>
            <person name="Petzold A."/>
            <person name="Susuki M."/>
            <person name="Suzuki K.-i.T."/>
            <person name="Hayashi T."/>
            <person name="Toyoda A."/>
            <person name="Oliveira C."/>
            <person name="Osipova E."/>
            <person name="Leigh N.D."/>
            <person name="Simon A."/>
            <person name="Yun M.H."/>
        </authorList>
    </citation>
    <scope>NUCLEOTIDE SEQUENCE</scope>
    <source>
        <strain evidence="4">20211129_DDA</strain>
        <tissue evidence="4">Liver</tissue>
    </source>
</reference>
<evidence type="ECO:0000256" key="1">
    <source>
        <dbReference type="ARBA" id="ARBA00010879"/>
    </source>
</evidence>
<dbReference type="Proteomes" id="UP001066276">
    <property type="component" value="Chromosome 3_2"/>
</dbReference>
<evidence type="ECO:0000259" key="3">
    <source>
        <dbReference type="PROSITE" id="PS50878"/>
    </source>
</evidence>
<dbReference type="Pfam" id="PF00078">
    <property type="entry name" value="RVT_1"/>
    <property type="match status" value="1"/>
</dbReference>
<feature type="non-terminal residue" evidence="4">
    <location>
        <position position="1"/>
    </location>
</feature>
<keyword evidence="5" id="KW-1185">Reference proteome</keyword>
<name>A0AAV7TZL6_PLEWA</name>
<evidence type="ECO:0000313" key="5">
    <source>
        <dbReference type="Proteomes" id="UP001066276"/>
    </source>
</evidence>
<dbReference type="AlphaFoldDB" id="A0AAV7TZL6"/>